<keyword evidence="2" id="KW-1185">Reference proteome</keyword>
<name>A0A915HNC5_ROMCU</name>
<evidence type="ECO:0000313" key="2">
    <source>
        <dbReference type="Proteomes" id="UP000887565"/>
    </source>
</evidence>
<evidence type="ECO:0000313" key="3">
    <source>
        <dbReference type="WBParaSite" id="nRc.2.0.1.t03006-RA"/>
    </source>
</evidence>
<dbReference type="Proteomes" id="UP000887565">
    <property type="component" value="Unplaced"/>
</dbReference>
<accession>A0A915HNC5</accession>
<sequence>MPPKKKRSQQKQAAQSERTTGPLATETAELAQPPPVQQVIQQLGQLSVSSTPRFRISKSEIPALLTEQFMSATYFELRIVSSIMENLMNGFFLKNEKIP</sequence>
<feature type="region of interest" description="Disordered" evidence="1">
    <location>
        <begin position="1"/>
        <end position="33"/>
    </location>
</feature>
<proteinExistence type="predicted"/>
<organism evidence="2 3">
    <name type="scientific">Romanomermis culicivorax</name>
    <name type="common">Nematode worm</name>
    <dbReference type="NCBI Taxonomy" id="13658"/>
    <lineage>
        <taxon>Eukaryota</taxon>
        <taxon>Metazoa</taxon>
        <taxon>Ecdysozoa</taxon>
        <taxon>Nematoda</taxon>
        <taxon>Enoplea</taxon>
        <taxon>Dorylaimia</taxon>
        <taxon>Mermithida</taxon>
        <taxon>Mermithoidea</taxon>
        <taxon>Mermithidae</taxon>
        <taxon>Romanomermis</taxon>
    </lineage>
</organism>
<protein>
    <submittedName>
        <fullName evidence="3">Uncharacterized protein</fullName>
    </submittedName>
</protein>
<dbReference type="AlphaFoldDB" id="A0A915HNC5"/>
<reference evidence="3" key="1">
    <citation type="submission" date="2022-11" db="UniProtKB">
        <authorList>
            <consortium name="WormBaseParasite"/>
        </authorList>
    </citation>
    <scope>IDENTIFICATION</scope>
</reference>
<evidence type="ECO:0000256" key="1">
    <source>
        <dbReference type="SAM" id="MobiDB-lite"/>
    </source>
</evidence>
<dbReference type="WBParaSite" id="nRc.2.0.1.t03006-RA">
    <property type="protein sequence ID" value="nRc.2.0.1.t03006-RA"/>
    <property type="gene ID" value="nRc.2.0.1.g03006"/>
</dbReference>